<proteinExistence type="predicted"/>
<evidence type="ECO:0008006" key="2">
    <source>
        <dbReference type="Google" id="ProtNLM"/>
    </source>
</evidence>
<accession>A0A6N2KE31</accession>
<dbReference type="AlphaFoldDB" id="A0A6N2KE31"/>
<dbReference type="EMBL" id="CAADRP010000302">
    <property type="protein sequence ID" value="VFU26413.1"/>
    <property type="molecule type" value="Genomic_DNA"/>
</dbReference>
<reference evidence="1" key="1">
    <citation type="submission" date="2019-03" db="EMBL/GenBank/DDBJ databases">
        <authorList>
            <person name="Mank J."/>
            <person name="Almeida P."/>
        </authorList>
    </citation>
    <scope>NUCLEOTIDE SEQUENCE</scope>
    <source>
        <strain evidence="1">78183</strain>
    </source>
</reference>
<evidence type="ECO:0000313" key="1">
    <source>
        <dbReference type="EMBL" id="VFU26413.1"/>
    </source>
</evidence>
<name>A0A6N2KE31_SALVM</name>
<sequence>MGFDHRDQLIDHEDQLSNYLFDERRKLANKLMRGVPNLPINNSLCTPSTATKIGDPFRKIRLWLGTCTTAEEAAAAAYKAKKEECDNKMALERPNNLQIDTKVVSEEFNGLCFHPSPSSVPTMSSLGHGLESNVEMVSKEWSIESSIKEESSAEMIGESS</sequence>
<gene>
    <name evidence="1" type="ORF">SVIM_LOCUS69737</name>
</gene>
<organism evidence="1">
    <name type="scientific">Salix viminalis</name>
    <name type="common">Common osier</name>
    <name type="synonym">Basket willow</name>
    <dbReference type="NCBI Taxonomy" id="40686"/>
    <lineage>
        <taxon>Eukaryota</taxon>
        <taxon>Viridiplantae</taxon>
        <taxon>Streptophyta</taxon>
        <taxon>Embryophyta</taxon>
        <taxon>Tracheophyta</taxon>
        <taxon>Spermatophyta</taxon>
        <taxon>Magnoliopsida</taxon>
        <taxon>eudicotyledons</taxon>
        <taxon>Gunneridae</taxon>
        <taxon>Pentapetalae</taxon>
        <taxon>rosids</taxon>
        <taxon>fabids</taxon>
        <taxon>Malpighiales</taxon>
        <taxon>Salicaceae</taxon>
        <taxon>Saliceae</taxon>
        <taxon>Salix</taxon>
    </lineage>
</organism>
<protein>
    <recommendedName>
        <fullName evidence="2">AP2/ERF domain-containing protein</fullName>
    </recommendedName>
</protein>